<organism evidence="1 2">
    <name type="scientific">Lentinula lateritia</name>
    <dbReference type="NCBI Taxonomy" id="40482"/>
    <lineage>
        <taxon>Eukaryota</taxon>
        <taxon>Fungi</taxon>
        <taxon>Dikarya</taxon>
        <taxon>Basidiomycota</taxon>
        <taxon>Agaricomycotina</taxon>
        <taxon>Agaricomycetes</taxon>
        <taxon>Agaricomycetidae</taxon>
        <taxon>Agaricales</taxon>
        <taxon>Marasmiineae</taxon>
        <taxon>Omphalotaceae</taxon>
        <taxon>Lentinula</taxon>
    </lineage>
</organism>
<comment type="caution">
    <text evidence="1">The sequence shown here is derived from an EMBL/GenBank/DDBJ whole genome shotgun (WGS) entry which is preliminary data.</text>
</comment>
<name>A0ABQ8VJM8_9AGAR</name>
<gene>
    <name evidence="1" type="ORF">C8R41DRAFT_918456</name>
</gene>
<keyword evidence="2" id="KW-1185">Reference proteome</keyword>
<reference evidence="1" key="1">
    <citation type="submission" date="2022-08" db="EMBL/GenBank/DDBJ databases">
        <title>A Global Phylogenomic Analysis of the Shiitake Genus Lentinula.</title>
        <authorList>
            <consortium name="DOE Joint Genome Institute"/>
            <person name="Sierra-Patev S."/>
            <person name="Min B."/>
            <person name="Naranjo-Ortiz M."/>
            <person name="Looney B."/>
            <person name="Konkel Z."/>
            <person name="Slot J.C."/>
            <person name="Sakamoto Y."/>
            <person name="Steenwyk J.L."/>
            <person name="Rokas A."/>
            <person name="Carro J."/>
            <person name="Camarero S."/>
            <person name="Ferreira P."/>
            <person name="Molpeceres G."/>
            <person name="Ruiz-Duenas F.J."/>
            <person name="Serrano A."/>
            <person name="Henrissat B."/>
            <person name="Drula E."/>
            <person name="Hughes K.W."/>
            <person name="Mata J.L."/>
            <person name="Ishikawa N.K."/>
            <person name="Vargas-Isla R."/>
            <person name="Ushijima S."/>
            <person name="Smith C.A."/>
            <person name="Ahrendt S."/>
            <person name="Andreopoulos W."/>
            <person name="He G."/>
            <person name="Labutti K."/>
            <person name="Lipzen A."/>
            <person name="Ng V."/>
            <person name="Riley R."/>
            <person name="Sandor L."/>
            <person name="Barry K."/>
            <person name="Martinez A.T."/>
            <person name="Xiao Y."/>
            <person name="Gibbons J.G."/>
            <person name="Terashima K."/>
            <person name="Grigoriev I.V."/>
            <person name="Hibbett D.S."/>
        </authorList>
    </citation>
    <scope>NUCLEOTIDE SEQUENCE</scope>
    <source>
        <strain evidence="1">RHP3577 ss4</strain>
    </source>
</reference>
<proteinExistence type="predicted"/>
<evidence type="ECO:0000313" key="2">
    <source>
        <dbReference type="Proteomes" id="UP001150217"/>
    </source>
</evidence>
<sequence length="103" mass="11250">MSILQYLIISGHAVIPCPFSPLVINTTISPTVTPHRNYVEAAQVYTASHTPYQNKEPMYNPPPPPTIASSSHITLDQLASIAMDELDAEDIVTVKPVQMGTMM</sequence>
<protein>
    <submittedName>
        <fullName evidence="1">Uncharacterized protein</fullName>
    </submittedName>
</protein>
<accession>A0ABQ8VJM8</accession>
<dbReference type="EMBL" id="JANVFT010000027">
    <property type="protein sequence ID" value="KAJ4496613.1"/>
    <property type="molecule type" value="Genomic_DNA"/>
</dbReference>
<evidence type="ECO:0000313" key="1">
    <source>
        <dbReference type="EMBL" id="KAJ4496613.1"/>
    </source>
</evidence>
<dbReference type="Proteomes" id="UP001150217">
    <property type="component" value="Unassembled WGS sequence"/>
</dbReference>